<sequence>MPLPDLEEDEEDFAVLESEVLAVVLEPAFAFIPVDFVSEEVVLLLLFDAGLELEEEEPMLELPWFMESMPDPLELDPLWLEVPEDMPLDMLPDWLDD</sequence>
<organism evidence="1 2">
    <name type="scientific">Pontibacter ramchanderi</name>
    <dbReference type="NCBI Taxonomy" id="1179743"/>
    <lineage>
        <taxon>Bacteria</taxon>
        <taxon>Pseudomonadati</taxon>
        <taxon>Bacteroidota</taxon>
        <taxon>Cytophagia</taxon>
        <taxon>Cytophagales</taxon>
        <taxon>Hymenobacteraceae</taxon>
        <taxon>Pontibacter</taxon>
    </lineage>
</organism>
<keyword evidence="2" id="KW-1185">Reference proteome</keyword>
<reference evidence="1 2" key="1">
    <citation type="submission" date="2017-12" db="EMBL/GenBank/DDBJ databases">
        <title>Genomic Encyclopedia of Type Strains, Phase III (KMG-III): the genomes of soil and plant-associated and newly described type strains.</title>
        <authorList>
            <person name="Whitman W."/>
        </authorList>
    </citation>
    <scope>NUCLEOTIDE SEQUENCE [LARGE SCALE GENOMIC DNA]</scope>
    <source>
        <strain evidence="1 2">LP43</strain>
    </source>
</reference>
<protein>
    <submittedName>
        <fullName evidence="1">Uncharacterized protein</fullName>
    </submittedName>
</protein>
<dbReference type="AlphaFoldDB" id="A0A2N3UB77"/>
<dbReference type="Proteomes" id="UP000233782">
    <property type="component" value="Unassembled WGS sequence"/>
</dbReference>
<evidence type="ECO:0000313" key="1">
    <source>
        <dbReference type="EMBL" id="PKV66619.1"/>
    </source>
</evidence>
<comment type="caution">
    <text evidence="1">The sequence shown here is derived from an EMBL/GenBank/DDBJ whole genome shotgun (WGS) entry which is preliminary data.</text>
</comment>
<dbReference type="EMBL" id="PJMU01000002">
    <property type="protein sequence ID" value="PKV66619.1"/>
    <property type="molecule type" value="Genomic_DNA"/>
</dbReference>
<accession>A0A2N3UB77</accession>
<evidence type="ECO:0000313" key="2">
    <source>
        <dbReference type="Proteomes" id="UP000233782"/>
    </source>
</evidence>
<name>A0A2N3UB77_9BACT</name>
<proteinExistence type="predicted"/>
<gene>
    <name evidence="1" type="ORF">BD749_1749</name>
</gene>